<sequence length="102" mass="11306">MIDPVIAKIQSHPKYAQLRKQRNAFGWLLTVLTLVVYYGFIALIAFNKPFLAQPLGAGVTTVGIPLGMGVIVFTIVITGIYVRRANQRYDALTQDILKDATK</sequence>
<feature type="transmembrane region" description="Helical" evidence="1">
    <location>
        <begin position="24"/>
        <end position="46"/>
    </location>
</feature>
<organism evidence="2 3">
    <name type="scientific">Limnohabitans radicicola</name>
    <dbReference type="NCBI Taxonomy" id="2771427"/>
    <lineage>
        <taxon>Bacteria</taxon>
        <taxon>Pseudomonadati</taxon>
        <taxon>Pseudomonadota</taxon>
        <taxon>Betaproteobacteria</taxon>
        <taxon>Burkholderiales</taxon>
        <taxon>Comamonadaceae</taxon>
        <taxon>Limnohabitans</taxon>
    </lineage>
</organism>
<keyword evidence="1" id="KW-0812">Transmembrane</keyword>
<accession>A0A927IIL4</accession>
<dbReference type="PANTHER" id="PTHR38598">
    <property type="entry name" value="INNER MEMBRANE PROTEIN YJCH"/>
    <property type="match status" value="1"/>
</dbReference>
<keyword evidence="3" id="KW-1185">Reference proteome</keyword>
<protein>
    <submittedName>
        <fullName evidence="2">DUF485 domain-containing protein</fullName>
    </submittedName>
</protein>
<keyword evidence="1" id="KW-0472">Membrane</keyword>
<dbReference type="InterPro" id="IPR052959">
    <property type="entry name" value="Inner_membrane_assoc"/>
</dbReference>
<evidence type="ECO:0000256" key="1">
    <source>
        <dbReference type="SAM" id="Phobius"/>
    </source>
</evidence>
<feature type="transmembrane region" description="Helical" evidence="1">
    <location>
        <begin position="58"/>
        <end position="82"/>
    </location>
</feature>
<comment type="caution">
    <text evidence="2">The sequence shown here is derived from an EMBL/GenBank/DDBJ whole genome shotgun (WGS) entry which is preliminary data.</text>
</comment>
<reference evidence="2" key="1">
    <citation type="submission" date="2020-09" db="EMBL/GenBank/DDBJ databases">
        <title>Genome seq and assembly of Limnohabitants sp.</title>
        <authorList>
            <person name="Chhetri G."/>
        </authorList>
    </citation>
    <scope>NUCLEOTIDE SEQUENCE</scope>
    <source>
        <strain evidence="2">JUR4</strain>
    </source>
</reference>
<gene>
    <name evidence="2" type="ORF">IC609_04240</name>
</gene>
<name>A0A927IIL4_9BURK</name>
<dbReference type="Pfam" id="PF04341">
    <property type="entry name" value="DUF485"/>
    <property type="match status" value="1"/>
</dbReference>
<dbReference type="EMBL" id="JACYFT010000001">
    <property type="protein sequence ID" value="MBD8049744.1"/>
    <property type="molecule type" value="Genomic_DNA"/>
</dbReference>
<dbReference type="GO" id="GO:0005886">
    <property type="term" value="C:plasma membrane"/>
    <property type="evidence" value="ECO:0007669"/>
    <property type="project" value="TreeGrafter"/>
</dbReference>
<evidence type="ECO:0000313" key="2">
    <source>
        <dbReference type="EMBL" id="MBD8049744.1"/>
    </source>
</evidence>
<proteinExistence type="predicted"/>
<evidence type="ECO:0000313" key="3">
    <source>
        <dbReference type="Proteomes" id="UP000647424"/>
    </source>
</evidence>
<dbReference type="AlphaFoldDB" id="A0A927IIL4"/>
<dbReference type="RefSeq" id="WP_191818905.1">
    <property type="nucleotide sequence ID" value="NZ_JACYFT010000001.1"/>
</dbReference>
<dbReference type="Proteomes" id="UP000647424">
    <property type="component" value="Unassembled WGS sequence"/>
</dbReference>
<keyword evidence="1" id="KW-1133">Transmembrane helix</keyword>
<dbReference type="InterPro" id="IPR007436">
    <property type="entry name" value="DUF485"/>
</dbReference>
<dbReference type="PANTHER" id="PTHR38598:SF1">
    <property type="entry name" value="INNER MEMBRANE PROTEIN YJCH"/>
    <property type="match status" value="1"/>
</dbReference>